<gene>
    <name evidence="2" type="ORF">NCTC12877_00581</name>
</gene>
<organism evidence="2 3">
    <name type="scientific">Moraxella caprae</name>
    <dbReference type="NCBI Taxonomy" id="90240"/>
    <lineage>
        <taxon>Bacteria</taxon>
        <taxon>Pseudomonadati</taxon>
        <taxon>Pseudomonadota</taxon>
        <taxon>Gammaproteobacteria</taxon>
        <taxon>Moraxellales</taxon>
        <taxon>Moraxellaceae</taxon>
        <taxon>Moraxella</taxon>
    </lineage>
</organism>
<reference evidence="2 3" key="1">
    <citation type="submission" date="2018-06" db="EMBL/GenBank/DDBJ databases">
        <authorList>
            <consortium name="Pathogen Informatics"/>
            <person name="Doyle S."/>
        </authorList>
    </citation>
    <scope>NUCLEOTIDE SEQUENCE [LARGE SCALE GENOMIC DNA]</scope>
    <source>
        <strain evidence="2 3">NCTC12877</strain>
    </source>
</reference>
<evidence type="ECO:0000313" key="3">
    <source>
        <dbReference type="Proteomes" id="UP000254065"/>
    </source>
</evidence>
<accession>A0A378QX37</accession>
<proteinExistence type="predicted"/>
<name>A0A378QX37_9GAMM</name>
<evidence type="ECO:0000256" key="1">
    <source>
        <dbReference type="SAM" id="Phobius"/>
    </source>
</evidence>
<protein>
    <submittedName>
        <fullName evidence="2">Uncharacterized protein</fullName>
    </submittedName>
</protein>
<dbReference type="Proteomes" id="UP000254065">
    <property type="component" value="Unassembled WGS sequence"/>
</dbReference>
<keyword evidence="3" id="KW-1185">Reference proteome</keyword>
<dbReference type="STRING" id="1122244.GCA_000426885_02328"/>
<dbReference type="EMBL" id="UGQB01000004">
    <property type="protein sequence ID" value="STZ07606.1"/>
    <property type="molecule type" value="Genomic_DNA"/>
</dbReference>
<keyword evidence="1" id="KW-0812">Transmembrane</keyword>
<feature type="transmembrane region" description="Helical" evidence="1">
    <location>
        <begin position="16"/>
        <end position="39"/>
    </location>
</feature>
<evidence type="ECO:0000313" key="2">
    <source>
        <dbReference type="EMBL" id="STZ07606.1"/>
    </source>
</evidence>
<keyword evidence="1" id="KW-0472">Membrane</keyword>
<keyword evidence="1" id="KW-1133">Transmembrane helix</keyword>
<dbReference type="AlphaFoldDB" id="A0A378QX37"/>
<sequence length="66" mass="7631">MDIRDNISYTAKPQMFICGFAVFWLKVIWLGCLGCLGVITMDCLDKWTDDTLYKMKKCYGFSFVVS</sequence>